<dbReference type="GO" id="GO:0016853">
    <property type="term" value="F:isomerase activity"/>
    <property type="evidence" value="ECO:0007669"/>
    <property type="project" value="UniProtKB-KW"/>
</dbReference>
<dbReference type="EMBL" id="CP072649">
    <property type="protein sequence ID" value="QUW04256.1"/>
    <property type="molecule type" value="Genomic_DNA"/>
</dbReference>
<protein>
    <submittedName>
        <fullName evidence="2">Phosphomannose isomerase type II C-terminal cupin domain</fullName>
    </submittedName>
</protein>
<evidence type="ECO:0000313" key="2">
    <source>
        <dbReference type="EMBL" id="QUW04256.1"/>
    </source>
</evidence>
<name>A0ABX8BBE9_9BACT</name>
<dbReference type="SUPFAM" id="SSF51182">
    <property type="entry name" value="RmlC-like cupins"/>
    <property type="match status" value="1"/>
</dbReference>
<accession>A0ABX8BBE9</accession>
<feature type="domain" description="Mannose-6-phosphate isomerase type II C-terminal" evidence="1">
    <location>
        <begin position="17"/>
        <end position="120"/>
    </location>
</feature>
<dbReference type="CDD" id="cd02213">
    <property type="entry name" value="cupin_PMI_typeII_C"/>
    <property type="match status" value="1"/>
</dbReference>
<gene>
    <name evidence="2" type="ORF">J8C06_14545</name>
</gene>
<proteinExistence type="predicted"/>
<organism evidence="2 3">
    <name type="scientific">Chloracidobacterium validum</name>
    <dbReference type="NCBI Taxonomy" id="2821543"/>
    <lineage>
        <taxon>Bacteria</taxon>
        <taxon>Pseudomonadati</taxon>
        <taxon>Acidobacteriota</taxon>
        <taxon>Terriglobia</taxon>
        <taxon>Terriglobales</taxon>
        <taxon>Acidobacteriaceae</taxon>
        <taxon>Chloracidobacterium</taxon>
    </lineage>
</organism>
<reference evidence="2 3" key="1">
    <citation type="submission" date="2021-03" db="EMBL/GenBank/DDBJ databases">
        <title>Genomic and phenotypic characterization of Chloracidobacterium isolates provides evidence for multiple species.</title>
        <authorList>
            <person name="Saini M.K."/>
            <person name="Costas A.M.G."/>
            <person name="Tank M."/>
            <person name="Bryant D.A."/>
        </authorList>
    </citation>
    <scope>NUCLEOTIDE SEQUENCE [LARGE SCALE GENOMIC DNA]</scope>
    <source>
        <strain evidence="2 3">BV2-C</strain>
    </source>
</reference>
<dbReference type="InterPro" id="IPR011051">
    <property type="entry name" value="RmlC_Cupin_sf"/>
</dbReference>
<dbReference type="Gene3D" id="2.60.120.10">
    <property type="entry name" value="Jelly Rolls"/>
    <property type="match status" value="1"/>
</dbReference>
<dbReference type="InterPro" id="IPR001538">
    <property type="entry name" value="Man6P_isomerase-2_C"/>
</dbReference>
<dbReference type="Pfam" id="PF01050">
    <property type="entry name" value="MannoseP_isomer"/>
    <property type="match status" value="1"/>
</dbReference>
<evidence type="ECO:0000313" key="3">
    <source>
        <dbReference type="Proteomes" id="UP000676506"/>
    </source>
</evidence>
<dbReference type="RefSeq" id="WP_211430145.1">
    <property type="nucleotide sequence ID" value="NZ_CP072649.1"/>
</dbReference>
<sequence length="126" mass="13983">MTPTNATEYRPALEHDVRPWGQYTVLDAGAGYKVKRIEVLPGKRMSYQKHARRHEHWIVVQGCAQVTLDGIERQVPVGAAVDVPVGAAHRIANPGADLLVLIEIQRGDYLGEDDITRLADDYGRVV</sequence>
<dbReference type="Proteomes" id="UP000676506">
    <property type="component" value="Chromosome 2"/>
</dbReference>
<evidence type="ECO:0000259" key="1">
    <source>
        <dbReference type="Pfam" id="PF01050"/>
    </source>
</evidence>
<dbReference type="PANTHER" id="PTHR46390">
    <property type="entry name" value="MANNOSE-1-PHOSPHATE GUANYLYLTRANSFERASE"/>
    <property type="match status" value="1"/>
</dbReference>
<keyword evidence="3" id="KW-1185">Reference proteome</keyword>
<dbReference type="InterPro" id="IPR051161">
    <property type="entry name" value="Mannose-6P_isomerase_type2"/>
</dbReference>
<dbReference type="PANTHER" id="PTHR46390:SF1">
    <property type="entry name" value="MANNOSE-1-PHOSPHATE GUANYLYLTRANSFERASE"/>
    <property type="match status" value="1"/>
</dbReference>
<keyword evidence="2" id="KW-0413">Isomerase</keyword>
<dbReference type="InterPro" id="IPR014710">
    <property type="entry name" value="RmlC-like_jellyroll"/>
</dbReference>